<comment type="caution">
    <text evidence="1">The sequence shown here is derived from an EMBL/GenBank/DDBJ whole genome shotgun (WGS) entry which is preliminary data.</text>
</comment>
<accession>A0A368GE43</accession>
<reference evidence="1 2" key="1">
    <citation type="submission" date="2014-10" db="EMBL/GenBank/DDBJ databases">
        <title>Draft genome of the hookworm Ancylostoma caninum.</title>
        <authorList>
            <person name="Mitreva M."/>
        </authorList>
    </citation>
    <scope>NUCLEOTIDE SEQUENCE [LARGE SCALE GENOMIC DNA]</scope>
    <source>
        <strain evidence="1 2">Baltimore</strain>
    </source>
</reference>
<proteinExistence type="predicted"/>
<evidence type="ECO:0000313" key="1">
    <source>
        <dbReference type="EMBL" id="RCN42641.1"/>
    </source>
</evidence>
<keyword evidence="2" id="KW-1185">Reference proteome</keyword>
<organism evidence="1 2">
    <name type="scientific">Ancylostoma caninum</name>
    <name type="common">Dog hookworm</name>
    <dbReference type="NCBI Taxonomy" id="29170"/>
    <lineage>
        <taxon>Eukaryota</taxon>
        <taxon>Metazoa</taxon>
        <taxon>Ecdysozoa</taxon>
        <taxon>Nematoda</taxon>
        <taxon>Chromadorea</taxon>
        <taxon>Rhabditida</taxon>
        <taxon>Rhabditina</taxon>
        <taxon>Rhabditomorpha</taxon>
        <taxon>Strongyloidea</taxon>
        <taxon>Ancylostomatidae</taxon>
        <taxon>Ancylostomatinae</taxon>
        <taxon>Ancylostoma</taxon>
    </lineage>
</organism>
<dbReference type="EMBL" id="JOJR01000184">
    <property type="protein sequence ID" value="RCN42641.1"/>
    <property type="molecule type" value="Genomic_DNA"/>
</dbReference>
<dbReference type="AlphaFoldDB" id="A0A368GE43"/>
<protein>
    <submittedName>
        <fullName evidence="1">Uncharacterized protein</fullName>
    </submittedName>
</protein>
<gene>
    <name evidence="1" type="ORF">ANCCAN_11353</name>
</gene>
<evidence type="ECO:0000313" key="2">
    <source>
        <dbReference type="Proteomes" id="UP000252519"/>
    </source>
</evidence>
<dbReference type="Proteomes" id="UP000252519">
    <property type="component" value="Unassembled WGS sequence"/>
</dbReference>
<name>A0A368GE43_ANCCA</name>
<sequence length="123" mass="14251">MIIIFNRGSLVLRTDVQELLQLVQLCQNSKDSICVSDRHKEVFSLLHLFYNFVVVTETPISLDDAFLLHSAKCNGFFIDRIEMLSVMNFLITWASYAGVIPKNLLFVSRFCIGKQVKHYHWNP</sequence>
<dbReference type="OrthoDB" id="5875632at2759"/>